<comment type="caution">
    <text evidence="1">The sequence shown here is derived from an EMBL/GenBank/DDBJ whole genome shotgun (WGS) entry which is preliminary data.</text>
</comment>
<accession>A0ABT5ZWT6</accession>
<evidence type="ECO:0000313" key="1">
    <source>
        <dbReference type="EMBL" id="MDF3294111.1"/>
    </source>
</evidence>
<name>A0ABT5ZWT6_9ACTN</name>
<protein>
    <submittedName>
        <fullName evidence="1">Uncharacterized protein</fullName>
    </submittedName>
</protein>
<keyword evidence="2" id="KW-1185">Reference proteome</keyword>
<proteinExistence type="predicted"/>
<reference evidence="1 2" key="1">
    <citation type="submission" date="2023-03" db="EMBL/GenBank/DDBJ databases">
        <title>Draft genome sequence of Streptomyces sp. RB6PN23 isolated from peat swamp forest in Thailand.</title>
        <authorList>
            <person name="Klaysubun C."/>
            <person name="Duangmal K."/>
        </authorList>
    </citation>
    <scope>NUCLEOTIDE SEQUENCE [LARGE SCALE GENOMIC DNA]</scope>
    <source>
        <strain evidence="1 2">RB6PN23</strain>
    </source>
</reference>
<sequence length="119" mass="13666">MIDGVSAATLGEIQRLERTRGRPGEVARDLAWWKQQAAEMCRRRWHSLGSGPYYYGYCGCPCCDYDPPEGRWGLERVLQSLSRWGRRDFAAVVKEVDVHVLDATYGGEPDTTGWWEQRI</sequence>
<gene>
    <name evidence="1" type="ORF">P3G67_33860</name>
</gene>
<dbReference type="EMBL" id="JARJBC010000036">
    <property type="protein sequence ID" value="MDF3294111.1"/>
    <property type="molecule type" value="Genomic_DNA"/>
</dbReference>
<evidence type="ECO:0000313" key="2">
    <source>
        <dbReference type="Proteomes" id="UP001216579"/>
    </source>
</evidence>
<organism evidence="1 2">
    <name type="scientific">Streptomyces silvisoli</name>
    <dbReference type="NCBI Taxonomy" id="3034235"/>
    <lineage>
        <taxon>Bacteria</taxon>
        <taxon>Bacillati</taxon>
        <taxon>Actinomycetota</taxon>
        <taxon>Actinomycetes</taxon>
        <taxon>Kitasatosporales</taxon>
        <taxon>Streptomycetaceae</taxon>
        <taxon>Streptomyces</taxon>
    </lineage>
</organism>
<dbReference type="Proteomes" id="UP001216579">
    <property type="component" value="Unassembled WGS sequence"/>
</dbReference>
<dbReference type="RefSeq" id="WP_276096923.1">
    <property type="nucleotide sequence ID" value="NZ_JARJBC010000036.1"/>
</dbReference>